<name>A0ABY8Q9N0_9RHOB</name>
<evidence type="ECO:0000313" key="3">
    <source>
        <dbReference type="Proteomes" id="UP001230978"/>
    </source>
</evidence>
<protein>
    <submittedName>
        <fullName evidence="2">Uncharacterized protein</fullName>
    </submittedName>
</protein>
<evidence type="ECO:0000256" key="1">
    <source>
        <dbReference type="SAM" id="Phobius"/>
    </source>
</evidence>
<reference evidence="2 3" key="1">
    <citation type="submission" date="2023-04" db="EMBL/GenBank/DDBJ databases">
        <title>YMD61, complete Genome.</title>
        <authorList>
            <person name="Zhang J."/>
        </authorList>
    </citation>
    <scope>NUCLEOTIDE SEQUENCE [LARGE SCALE GENOMIC DNA]</scope>
    <source>
        <strain evidence="2 3">YMD61</strain>
    </source>
</reference>
<sequence length="176" mass="19114">MAIELIAAFVSAIAFAGIGMLLRRLSRDRLPKWFVPASAGAGMIGFAVFMEYGWYHRQADALPEGVAVVWQDQRPQALRPWTMVFPMTTRFIAMDTRSLATHPGGADLVLAEIYAFARWQGIEQALLVVDCANDRSVRLTAETKIDDAGVLTGGEWVPVAQDDASAQVACKGVSDG</sequence>
<feature type="transmembrane region" description="Helical" evidence="1">
    <location>
        <begin position="34"/>
        <end position="55"/>
    </location>
</feature>
<keyword evidence="1" id="KW-1133">Transmembrane helix</keyword>
<keyword evidence="3" id="KW-1185">Reference proteome</keyword>
<dbReference type="RefSeq" id="WP_281468937.1">
    <property type="nucleotide sequence ID" value="NZ_CP124535.1"/>
</dbReference>
<keyword evidence="1" id="KW-0812">Transmembrane</keyword>
<dbReference type="Proteomes" id="UP001230978">
    <property type="component" value="Chromosome"/>
</dbReference>
<keyword evidence="1" id="KW-0472">Membrane</keyword>
<evidence type="ECO:0000313" key="2">
    <source>
        <dbReference type="EMBL" id="WGV17544.1"/>
    </source>
</evidence>
<proteinExistence type="predicted"/>
<dbReference type="EMBL" id="CP124535">
    <property type="protein sequence ID" value="WGV17544.1"/>
    <property type="molecule type" value="Genomic_DNA"/>
</dbReference>
<accession>A0ABY8Q9N0</accession>
<feature type="transmembrane region" description="Helical" evidence="1">
    <location>
        <begin position="6"/>
        <end position="22"/>
    </location>
</feature>
<gene>
    <name evidence="2" type="ORF">QF092_07080</name>
</gene>
<organism evidence="2 3">
    <name type="scientific">Fuscovulum ytuae</name>
    <dbReference type="NCBI Taxonomy" id="3042299"/>
    <lineage>
        <taxon>Bacteria</taxon>
        <taxon>Pseudomonadati</taxon>
        <taxon>Pseudomonadota</taxon>
        <taxon>Alphaproteobacteria</taxon>
        <taxon>Rhodobacterales</taxon>
        <taxon>Paracoccaceae</taxon>
        <taxon>Fuscovulum</taxon>
    </lineage>
</organism>